<comment type="caution">
    <text evidence="2">The sequence shown here is derived from an EMBL/GenBank/DDBJ whole genome shotgun (WGS) entry which is preliminary data.</text>
</comment>
<sequence length="331" mass="35626">MNGTESATGSTVNLARGSNGGQVNSRLLLILVAAFGVVAIIGFIMAAVALGRPTGTSVTVQAAGGGASRDDGSAAKVSQNGKRIWSIANGHNYGAYEYIDSEGYLKGFSYDLLQAVCKAVDMDCRTIWDKYTNCWDSEPGEHSMGGQGLLDGWYDACMNWSPTVGRTHVFSFSQSYRKLIPAQFYVKFDDTMFDPTNITGKKIGFLDSYSSDEKCVARQNDKIIGAYIQPDNVVHVNGPGELIDKIVRGEVTAGFSGEENMKQAITEKKVKKSGGDILCKLGGNAVMARKDSPFLALWDEGFRKIKANGIFQKLCDSAAHSDEGTIDCVTS</sequence>
<keyword evidence="1" id="KW-0732">Signal</keyword>
<dbReference type="PANTHER" id="PTHR35936">
    <property type="entry name" value="MEMBRANE-BOUND LYTIC MUREIN TRANSGLYCOSYLASE F"/>
    <property type="match status" value="1"/>
</dbReference>
<dbReference type="OrthoDB" id="5984008at2759"/>
<dbReference type="InterPro" id="IPR001638">
    <property type="entry name" value="Solute-binding_3/MltF_N"/>
</dbReference>
<keyword evidence="3" id="KW-1185">Reference proteome</keyword>
<dbReference type="Proteomes" id="UP000749559">
    <property type="component" value="Unassembled WGS sequence"/>
</dbReference>
<reference evidence="2" key="1">
    <citation type="submission" date="2022-03" db="EMBL/GenBank/DDBJ databases">
        <authorList>
            <person name="Martin C."/>
        </authorList>
    </citation>
    <scope>NUCLEOTIDE SEQUENCE</scope>
</reference>
<evidence type="ECO:0000313" key="3">
    <source>
        <dbReference type="Proteomes" id="UP000749559"/>
    </source>
</evidence>
<name>A0A8J1THW0_OWEFU</name>
<accession>A0A8J1THW0</accession>
<gene>
    <name evidence="2" type="ORF">OFUS_LOCUS5039</name>
</gene>
<evidence type="ECO:0000256" key="1">
    <source>
        <dbReference type="ARBA" id="ARBA00022729"/>
    </source>
</evidence>
<dbReference type="AlphaFoldDB" id="A0A8J1THW0"/>
<protein>
    <submittedName>
        <fullName evidence="2">Uncharacterized protein</fullName>
    </submittedName>
</protein>
<dbReference type="EMBL" id="CAIIXF020000002">
    <property type="protein sequence ID" value="CAH1778069.1"/>
    <property type="molecule type" value="Genomic_DNA"/>
</dbReference>
<dbReference type="SUPFAM" id="SSF53850">
    <property type="entry name" value="Periplasmic binding protein-like II"/>
    <property type="match status" value="1"/>
</dbReference>
<evidence type="ECO:0000313" key="2">
    <source>
        <dbReference type="EMBL" id="CAH1778069.1"/>
    </source>
</evidence>
<dbReference type="PANTHER" id="PTHR35936:SF19">
    <property type="entry name" value="AMINO-ACID-BINDING PROTEIN YXEM-RELATED"/>
    <property type="match status" value="1"/>
</dbReference>
<dbReference type="Gene3D" id="3.40.190.10">
    <property type="entry name" value="Periplasmic binding protein-like II"/>
    <property type="match status" value="2"/>
</dbReference>
<dbReference type="Pfam" id="PF00497">
    <property type="entry name" value="SBP_bac_3"/>
    <property type="match status" value="1"/>
</dbReference>
<organism evidence="2 3">
    <name type="scientific">Owenia fusiformis</name>
    <name type="common">Polychaete worm</name>
    <dbReference type="NCBI Taxonomy" id="6347"/>
    <lineage>
        <taxon>Eukaryota</taxon>
        <taxon>Metazoa</taxon>
        <taxon>Spiralia</taxon>
        <taxon>Lophotrochozoa</taxon>
        <taxon>Annelida</taxon>
        <taxon>Polychaeta</taxon>
        <taxon>Sedentaria</taxon>
        <taxon>Canalipalpata</taxon>
        <taxon>Sabellida</taxon>
        <taxon>Oweniida</taxon>
        <taxon>Oweniidae</taxon>
        <taxon>Owenia</taxon>
    </lineage>
</organism>
<proteinExistence type="predicted"/>